<accession>A0A2M8FA60</accession>
<dbReference type="Pfam" id="PF13535">
    <property type="entry name" value="ATP-grasp_4"/>
    <property type="match status" value="1"/>
</dbReference>
<dbReference type="SUPFAM" id="SSF56059">
    <property type="entry name" value="Glutathione synthetase ATP-binding domain-like"/>
    <property type="match status" value="1"/>
</dbReference>
<name>A0A2M8FA60_9BACT</name>
<keyword evidence="2 4" id="KW-0547">Nucleotide-binding</keyword>
<evidence type="ECO:0000256" key="1">
    <source>
        <dbReference type="ARBA" id="ARBA00022598"/>
    </source>
</evidence>
<dbReference type="GO" id="GO:0046872">
    <property type="term" value="F:metal ion binding"/>
    <property type="evidence" value="ECO:0007669"/>
    <property type="project" value="InterPro"/>
</dbReference>
<organism evidence="6 7">
    <name type="scientific">Candidatus Magasanikbacteria bacterium CG_4_9_14_0_2_um_filter_42_11</name>
    <dbReference type="NCBI Taxonomy" id="1974643"/>
    <lineage>
        <taxon>Bacteria</taxon>
        <taxon>Candidatus Magasanikiibacteriota</taxon>
    </lineage>
</organism>
<evidence type="ECO:0000313" key="7">
    <source>
        <dbReference type="Proteomes" id="UP000231456"/>
    </source>
</evidence>
<evidence type="ECO:0000256" key="3">
    <source>
        <dbReference type="ARBA" id="ARBA00022840"/>
    </source>
</evidence>
<dbReference type="AlphaFoldDB" id="A0A2M8FA60"/>
<evidence type="ECO:0000313" key="6">
    <source>
        <dbReference type="EMBL" id="PJC52607.1"/>
    </source>
</evidence>
<dbReference type="InterPro" id="IPR011761">
    <property type="entry name" value="ATP-grasp"/>
</dbReference>
<dbReference type="PROSITE" id="PS50975">
    <property type="entry name" value="ATP_GRASP"/>
    <property type="match status" value="1"/>
</dbReference>
<evidence type="ECO:0000259" key="5">
    <source>
        <dbReference type="PROSITE" id="PS50975"/>
    </source>
</evidence>
<evidence type="ECO:0000256" key="4">
    <source>
        <dbReference type="PROSITE-ProRule" id="PRU00409"/>
    </source>
</evidence>
<dbReference type="InterPro" id="IPR052032">
    <property type="entry name" value="ATP-dep_AA_Ligase"/>
</dbReference>
<dbReference type="PANTHER" id="PTHR43585:SF2">
    <property type="entry name" value="ATP-GRASP ENZYME FSQD"/>
    <property type="match status" value="1"/>
</dbReference>
<sequence length="456" mass="51697">MKKTTDNLLVPLALVGKLYDHMIRVVKHVPDDKPKKNIILYIGKVYPHMVEAIRAYGKKHDVTYRIGLLYDPKQKFTDQTRPPFDDLDIILTCDFSSDESLQKALSSLQDEIWVVTVRGDDMIPRLQRVIPYVPYVRTPTEKSLSWASDKILMRQHLKRYNPALSPNFLIVEKVDKQTIKHIEDTLVFPVMVKPAGLAASRLVGMCYHKEELESFLKKVFKEIDAVYQETGGNWTPKVLVEEFIEGQMYSLDAFVSPSGKISYCPLVSIKTGKSIGFDDFFGYLQMTPPNLNTDSVAAAEEAAGQGIRALGLRATTAHVELFKTEQGWKIIEIGARVGGFRHMLYEFSFGMNHTMNDVLTRAGKKVDVKKKIQGYSAAMKFFGKKEGKLVKIGGIKKIQELKSLERLYINQKVGDTCKFAQHGGTSVFNLVLFHKDKSELLADIRRIEQTVDIQVE</sequence>
<dbReference type="GO" id="GO:0016874">
    <property type="term" value="F:ligase activity"/>
    <property type="evidence" value="ECO:0007669"/>
    <property type="project" value="UniProtKB-KW"/>
</dbReference>
<dbReference type="PANTHER" id="PTHR43585">
    <property type="entry name" value="FUMIPYRROLE BIOSYNTHESIS PROTEIN C"/>
    <property type="match status" value="1"/>
</dbReference>
<feature type="domain" description="ATP-grasp" evidence="5">
    <location>
        <begin position="154"/>
        <end position="364"/>
    </location>
</feature>
<gene>
    <name evidence="6" type="ORF">CO030_01985</name>
</gene>
<reference evidence="7" key="1">
    <citation type="submission" date="2017-09" db="EMBL/GenBank/DDBJ databases">
        <title>Depth-based differentiation of microbial function through sediment-hosted aquifers and enrichment of novel symbionts in the deep terrestrial subsurface.</title>
        <authorList>
            <person name="Probst A.J."/>
            <person name="Ladd B."/>
            <person name="Jarett J.K."/>
            <person name="Geller-Mcgrath D.E."/>
            <person name="Sieber C.M.K."/>
            <person name="Emerson J.B."/>
            <person name="Anantharaman K."/>
            <person name="Thomas B.C."/>
            <person name="Malmstrom R."/>
            <person name="Stieglmeier M."/>
            <person name="Klingl A."/>
            <person name="Woyke T."/>
            <person name="Ryan C.M."/>
            <person name="Banfield J.F."/>
        </authorList>
    </citation>
    <scope>NUCLEOTIDE SEQUENCE [LARGE SCALE GENOMIC DNA]</scope>
</reference>
<evidence type="ECO:0000256" key="2">
    <source>
        <dbReference type="ARBA" id="ARBA00022741"/>
    </source>
</evidence>
<dbReference type="GO" id="GO:0005524">
    <property type="term" value="F:ATP binding"/>
    <property type="evidence" value="ECO:0007669"/>
    <property type="project" value="UniProtKB-UniRule"/>
</dbReference>
<keyword evidence="3 4" id="KW-0067">ATP-binding</keyword>
<dbReference type="Proteomes" id="UP000231456">
    <property type="component" value="Unassembled WGS sequence"/>
</dbReference>
<proteinExistence type="predicted"/>
<keyword evidence="1" id="KW-0436">Ligase</keyword>
<protein>
    <recommendedName>
        <fullName evidence="5">ATP-grasp domain-containing protein</fullName>
    </recommendedName>
</protein>
<dbReference type="Gene3D" id="3.30.470.20">
    <property type="entry name" value="ATP-grasp fold, B domain"/>
    <property type="match status" value="1"/>
</dbReference>
<comment type="caution">
    <text evidence="6">The sequence shown here is derived from an EMBL/GenBank/DDBJ whole genome shotgun (WGS) entry which is preliminary data.</text>
</comment>
<dbReference type="EMBL" id="PFRH01000067">
    <property type="protein sequence ID" value="PJC52607.1"/>
    <property type="molecule type" value="Genomic_DNA"/>
</dbReference>